<gene>
    <name evidence="1" type="ORF">SAMN00768000_2768</name>
</gene>
<dbReference type="AlphaFoldDB" id="A0A1W1WJZ9"/>
<sequence>MKMLSISLFRLDEWVHGFSEVLITVNQSLRNINRGKMDFLPYSKTIESFEWFMEALLTPQGDNRPPAVGHWQIRITHRHGLPDILLQGKSRNNEERGLLVFYCPDSPWQALALKWPETYLEE</sequence>
<organism evidence="1 2">
    <name type="scientific">Sulfobacillus thermosulfidooxidans (strain DSM 9293 / VKM B-1269 / AT-1)</name>
    <dbReference type="NCBI Taxonomy" id="929705"/>
    <lineage>
        <taxon>Bacteria</taxon>
        <taxon>Bacillati</taxon>
        <taxon>Bacillota</taxon>
        <taxon>Clostridia</taxon>
        <taxon>Eubacteriales</taxon>
        <taxon>Clostridiales Family XVII. Incertae Sedis</taxon>
        <taxon>Sulfobacillus</taxon>
    </lineage>
</organism>
<evidence type="ECO:0000313" key="2">
    <source>
        <dbReference type="Proteomes" id="UP000192660"/>
    </source>
</evidence>
<accession>A0A1W1WJZ9</accession>
<protein>
    <submittedName>
        <fullName evidence="1">Uncharacterized protein</fullName>
    </submittedName>
</protein>
<evidence type="ECO:0000313" key="1">
    <source>
        <dbReference type="EMBL" id="SMC06350.1"/>
    </source>
</evidence>
<keyword evidence="2" id="KW-1185">Reference proteome</keyword>
<reference evidence="2" key="1">
    <citation type="submission" date="2017-04" db="EMBL/GenBank/DDBJ databases">
        <authorList>
            <person name="Varghese N."/>
            <person name="Submissions S."/>
        </authorList>
    </citation>
    <scope>NUCLEOTIDE SEQUENCE [LARGE SCALE GENOMIC DNA]</scope>
    <source>
        <strain evidence="2">DSM 9293</strain>
    </source>
</reference>
<dbReference type="Proteomes" id="UP000192660">
    <property type="component" value="Unassembled WGS sequence"/>
</dbReference>
<dbReference type="EMBL" id="FWWY01000001">
    <property type="protein sequence ID" value="SMC06350.1"/>
    <property type="molecule type" value="Genomic_DNA"/>
</dbReference>
<dbReference type="STRING" id="28034.BFX07_11360"/>
<proteinExistence type="predicted"/>
<name>A0A1W1WJZ9_SULTA</name>